<keyword evidence="5" id="KW-0812">Transmembrane</keyword>
<dbReference type="GO" id="GO:0005886">
    <property type="term" value="C:plasma membrane"/>
    <property type="evidence" value="ECO:0007669"/>
    <property type="project" value="UniProtKB-SubCell"/>
</dbReference>
<evidence type="ECO:0000256" key="2">
    <source>
        <dbReference type="ARBA" id="ARBA00009592"/>
    </source>
</evidence>
<evidence type="ECO:0000256" key="7">
    <source>
        <dbReference type="ARBA" id="ARBA00022737"/>
    </source>
</evidence>
<comment type="subcellular location">
    <subcellularLocation>
        <location evidence="1">Cell membrane</location>
        <topology evidence="1">Single-pass type I membrane protein</topology>
    </subcellularLocation>
</comment>
<dbReference type="InterPro" id="IPR001611">
    <property type="entry name" value="Leu-rich_rpt"/>
</dbReference>
<dbReference type="STRING" id="3885.V7C439"/>
<keyword evidence="3" id="KW-1003">Cell membrane</keyword>
<keyword evidence="10" id="KW-0675">Receptor</keyword>
<gene>
    <name evidence="12" type="ORF">PHAVU_004G105600g</name>
</gene>
<evidence type="ECO:0000256" key="5">
    <source>
        <dbReference type="ARBA" id="ARBA00022692"/>
    </source>
</evidence>
<proteinExistence type="inferred from homology"/>
<dbReference type="PANTHER" id="PTHR48063">
    <property type="entry name" value="LRR RECEPTOR-LIKE KINASE"/>
    <property type="match status" value="1"/>
</dbReference>
<dbReference type="InterPro" id="IPR046956">
    <property type="entry name" value="RLP23-like"/>
</dbReference>
<name>V7C439_PHAVU</name>
<keyword evidence="8" id="KW-1133">Transmembrane helix</keyword>
<reference evidence="13" key="1">
    <citation type="journal article" date="2014" name="Nat. Genet.">
        <title>A reference genome for common bean and genome-wide analysis of dual domestications.</title>
        <authorList>
            <person name="Schmutz J."/>
            <person name="McClean P.E."/>
            <person name="Mamidi S."/>
            <person name="Wu G.A."/>
            <person name="Cannon S.B."/>
            <person name="Grimwood J."/>
            <person name="Jenkins J."/>
            <person name="Shu S."/>
            <person name="Song Q."/>
            <person name="Chavarro C."/>
            <person name="Torres-Torres M."/>
            <person name="Geffroy V."/>
            <person name="Moghaddam S.M."/>
            <person name="Gao D."/>
            <person name="Abernathy B."/>
            <person name="Barry K."/>
            <person name="Blair M."/>
            <person name="Brick M.A."/>
            <person name="Chovatia M."/>
            <person name="Gepts P."/>
            <person name="Goodstein D.M."/>
            <person name="Gonzales M."/>
            <person name="Hellsten U."/>
            <person name="Hyten D.L."/>
            <person name="Jia G."/>
            <person name="Kelly J.D."/>
            <person name="Kudrna D."/>
            <person name="Lee R."/>
            <person name="Richard M.M."/>
            <person name="Miklas P.N."/>
            <person name="Osorno J.M."/>
            <person name="Rodrigues J."/>
            <person name="Thareau V."/>
            <person name="Urrea C.A."/>
            <person name="Wang M."/>
            <person name="Yu Y."/>
            <person name="Zhang M."/>
            <person name="Wing R.A."/>
            <person name="Cregan P.B."/>
            <person name="Rokhsar D.S."/>
            <person name="Jackson S.A."/>
        </authorList>
    </citation>
    <scope>NUCLEOTIDE SEQUENCE [LARGE SCALE GENOMIC DNA]</scope>
    <source>
        <strain evidence="13">cv. G19833</strain>
    </source>
</reference>
<dbReference type="InterPro" id="IPR032675">
    <property type="entry name" value="LRR_dom_sf"/>
</dbReference>
<dbReference type="Gramene" id="ESW24133">
    <property type="protein sequence ID" value="ESW24133"/>
    <property type="gene ID" value="PHAVU_004G105600g"/>
</dbReference>
<keyword evidence="13" id="KW-1185">Reference proteome</keyword>
<organism evidence="12 13">
    <name type="scientific">Phaseolus vulgaris</name>
    <name type="common">Kidney bean</name>
    <name type="synonym">French bean</name>
    <dbReference type="NCBI Taxonomy" id="3885"/>
    <lineage>
        <taxon>Eukaryota</taxon>
        <taxon>Viridiplantae</taxon>
        <taxon>Streptophyta</taxon>
        <taxon>Embryophyta</taxon>
        <taxon>Tracheophyta</taxon>
        <taxon>Spermatophyta</taxon>
        <taxon>Magnoliopsida</taxon>
        <taxon>eudicotyledons</taxon>
        <taxon>Gunneridae</taxon>
        <taxon>Pentapetalae</taxon>
        <taxon>rosids</taxon>
        <taxon>fabids</taxon>
        <taxon>Fabales</taxon>
        <taxon>Fabaceae</taxon>
        <taxon>Papilionoideae</taxon>
        <taxon>50 kb inversion clade</taxon>
        <taxon>NPAAA clade</taxon>
        <taxon>indigoferoid/millettioid clade</taxon>
        <taxon>Phaseoleae</taxon>
        <taxon>Phaseolus</taxon>
    </lineage>
</organism>
<evidence type="ECO:0000256" key="11">
    <source>
        <dbReference type="ARBA" id="ARBA00023180"/>
    </source>
</evidence>
<dbReference type="AlphaFoldDB" id="V7C439"/>
<keyword evidence="4" id="KW-0433">Leucine-rich repeat</keyword>
<dbReference type="Pfam" id="PF00560">
    <property type="entry name" value="LRR_1"/>
    <property type="match status" value="1"/>
</dbReference>
<evidence type="ECO:0000313" key="12">
    <source>
        <dbReference type="EMBL" id="ESW24133.1"/>
    </source>
</evidence>
<dbReference type="InterPro" id="IPR003591">
    <property type="entry name" value="Leu-rich_rpt_typical-subtyp"/>
</dbReference>
<evidence type="ECO:0000256" key="6">
    <source>
        <dbReference type="ARBA" id="ARBA00022729"/>
    </source>
</evidence>
<protein>
    <recommendedName>
        <fullName evidence="14">Leucine-rich repeat-containing N-terminal plant-type domain-containing protein</fullName>
    </recommendedName>
</protein>
<keyword evidence="7" id="KW-0677">Repeat</keyword>
<accession>V7C439</accession>
<sequence length="836" mass="94072">MYHLSLEIFSSCRSFEGHGIKIDDGGQWMSNLISLTHLYFQSVSNLNRSHTWLQVIAKLPKLKELSLVHCSLSDHFILSSRPSIFNFSTSLSVLDLSFNTFTSPMVFQWVSNTTSSLVELDLSNNILEGSTSIHFGMFMNSLRHLDLSTNYFKARDLKSFMNICTLSSLNLYQNNLTEDLPSILDHLSSVFSSLKTLSLDINRLSGTIPEDVKLPSTLEGLSIILNFLDGGIPKLFGNACALRSLDMSHNSLNLSIFSTLQVLKLSENELNGKIPEGNKLPYKLEDLSIRSNRLEGGIAKLFGNACSLLSLDMFNNSFTNELPKVISHLSCARYSLEELNLGVNQINGILPDFSTFTFLKRLNLSKTKLNGEIPKDIQLPPQLEELYMDSNSLIGVLSDYHFANMSNLKKLHLSDNLLALTFIGNWVPPFQLPTIELRSCKLGPTFPKWLQSQNKFFNIDISNVAISDIVPEWFWAKLPRQKVMKMNISYNNLRGILPKFPPTYIPTSMSFGSNQFEGSIPLFLRNFGRLDLSKNKLSSSLSFSCENGTLQGLSHLDLSYNRLSEHIPDCWRQLNSLVYLDLSYNKFSRKIPTSMGSLLHLQALLLRNNSLVEGIPFSMRNCRKLVMVDMSGYKLSGSIPDCIGTERELQILILGRNQFFGSLPSRICCLRNIQLLDLLVNNLSGKIPKCIKNLTSMAQTTSSIYHGDHWYFFKNSIYATNMSYDLNALLTWKGSEQMFMNREIPLEIKKLSGLISLNLSRKNLTGEIPSNIGNLAVLDSLDLSRNQLVDLSHNHLTGKIPTATQLQGFNPSSYEDNFNLCGPPLKKMCAKGRSTQ</sequence>
<evidence type="ECO:0000256" key="10">
    <source>
        <dbReference type="ARBA" id="ARBA00023170"/>
    </source>
</evidence>
<evidence type="ECO:0000256" key="9">
    <source>
        <dbReference type="ARBA" id="ARBA00023136"/>
    </source>
</evidence>
<comment type="similarity">
    <text evidence="2">Belongs to the RLP family.</text>
</comment>
<dbReference type="OMA" id="NHIERRI"/>
<dbReference type="SUPFAM" id="SSF52047">
    <property type="entry name" value="RNI-like"/>
    <property type="match status" value="1"/>
</dbReference>
<dbReference type="SMR" id="V7C439"/>
<evidence type="ECO:0000256" key="3">
    <source>
        <dbReference type="ARBA" id="ARBA00022475"/>
    </source>
</evidence>
<keyword evidence="6" id="KW-0732">Signal</keyword>
<dbReference type="SUPFAM" id="SSF52058">
    <property type="entry name" value="L domain-like"/>
    <property type="match status" value="2"/>
</dbReference>
<dbReference type="PANTHER" id="PTHR48063:SF98">
    <property type="entry name" value="LRR RECEPTOR-LIKE SERINE_THREONINE-PROTEIN KINASE FLS2"/>
    <property type="match status" value="1"/>
</dbReference>
<evidence type="ECO:0000256" key="1">
    <source>
        <dbReference type="ARBA" id="ARBA00004251"/>
    </source>
</evidence>
<evidence type="ECO:0000256" key="4">
    <source>
        <dbReference type="ARBA" id="ARBA00022614"/>
    </source>
</evidence>
<keyword evidence="9" id="KW-0472">Membrane</keyword>
<dbReference type="Proteomes" id="UP000000226">
    <property type="component" value="Chromosome 4"/>
</dbReference>
<keyword evidence="11" id="KW-0325">Glycoprotein</keyword>
<dbReference type="Gene3D" id="3.80.10.10">
    <property type="entry name" value="Ribonuclease Inhibitor"/>
    <property type="match status" value="3"/>
</dbReference>
<dbReference type="OrthoDB" id="1432377at2759"/>
<evidence type="ECO:0000313" key="13">
    <source>
        <dbReference type="Proteomes" id="UP000000226"/>
    </source>
</evidence>
<evidence type="ECO:0000256" key="8">
    <source>
        <dbReference type="ARBA" id="ARBA00022989"/>
    </source>
</evidence>
<dbReference type="eggNOG" id="KOG0619">
    <property type="taxonomic scope" value="Eukaryota"/>
</dbReference>
<dbReference type="EMBL" id="CM002291">
    <property type="protein sequence ID" value="ESW24133.1"/>
    <property type="molecule type" value="Genomic_DNA"/>
</dbReference>
<dbReference type="FunFam" id="3.80.10.10:FF:000041">
    <property type="entry name" value="LRR receptor-like serine/threonine-protein kinase ERECTA"/>
    <property type="match status" value="1"/>
</dbReference>
<dbReference type="SMART" id="SM00369">
    <property type="entry name" value="LRR_TYP"/>
    <property type="match status" value="6"/>
</dbReference>
<dbReference type="Pfam" id="PF13855">
    <property type="entry name" value="LRR_8"/>
    <property type="match status" value="1"/>
</dbReference>
<evidence type="ECO:0008006" key="14">
    <source>
        <dbReference type="Google" id="ProtNLM"/>
    </source>
</evidence>